<feature type="binding site" evidence="8">
    <location>
        <position position="258"/>
    </location>
    <ligand>
        <name>GTP</name>
        <dbReference type="ChEBI" id="CHEBI:37565"/>
    </ligand>
</feature>
<sequence>MTSPANELYQKHAKLTRPEGGEFGRNELSIVGTTCENIQHLAYQIISQLNAYKIAYADADHKNAESGRQRISAINNNGYAEYINKIFFTRLDINKQPNVFQKRAMLNDCDLVLINGNHFAASKQILVLDPAKSLQNKLEKLTNVQLILLKGYTGAIPDYITNHLPGFSSIPVLSFNDTYAIIAFVSGFLQQQIPAINGLVLSGGKSTRMGSDKGEIQYHGTTQRRHVFNLLAAHCKEVFVSCNGEQAKTIADLPIIQDSFLGLGPLGGILSAFQQNPNVAWLTVACDLPLLSTDIIQYLINSRNPSKMATAFLDAEGVFPEPLVTIWEPRAYPVLLQFLSQGYSCPRKALINSDVKILKAPDAFAFKNVNTTEEYNEALTILHNKHNS</sequence>
<dbReference type="InterPro" id="IPR025877">
    <property type="entry name" value="MobA-like_NTP_Trfase"/>
</dbReference>
<name>A0A4V5UV46_9BACT</name>
<dbReference type="AlphaFoldDB" id="A0A4V5UV46"/>
<feature type="binding site" evidence="8">
    <location>
        <position position="213"/>
    </location>
    <ligand>
        <name>GTP</name>
        <dbReference type="ChEBI" id="CHEBI:37565"/>
    </ligand>
</feature>
<dbReference type="InterPro" id="IPR029044">
    <property type="entry name" value="Nucleotide-diphossugar_trans"/>
</dbReference>
<proteinExistence type="inferred from homology"/>
<feature type="binding site" evidence="8">
    <location>
        <begin position="201"/>
        <end position="203"/>
    </location>
    <ligand>
        <name>GTP</name>
        <dbReference type="ChEBI" id="CHEBI:37565"/>
    </ligand>
</feature>
<dbReference type="GO" id="GO:0061603">
    <property type="term" value="F:molybdenum cofactor guanylyltransferase activity"/>
    <property type="evidence" value="ECO:0007669"/>
    <property type="project" value="UniProtKB-EC"/>
</dbReference>
<dbReference type="Proteomes" id="UP000305848">
    <property type="component" value="Unassembled WGS sequence"/>
</dbReference>
<evidence type="ECO:0000256" key="3">
    <source>
        <dbReference type="ARBA" id="ARBA00022723"/>
    </source>
</evidence>
<dbReference type="EC" id="2.7.7.77" evidence="8"/>
<reference evidence="10 11" key="1">
    <citation type="submission" date="2019-05" db="EMBL/GenBank/DDBJ databases">
        <title>Panacibacter sp. strain 17mud1-8 Genome sequencing and assembly.</title>
        <authorList>
            <person name="Chhetri G."/>
        </authorList>
    </citation>
    <scope>NUCLEOTIDE SEQUENCE [LARGE SCALE GENOMIC DNA]</scope>
    <source>
        <strain evidence="10 11">17mud1-8</strain>
    </source>
</reference>
<dbReference type="OrthoDB" id="9788394at2"/>
<comment type="cofactor">
    <cofactor evidence="8">
        <name>Mg(2+)</name>
        <dbReference type="ChEBI" id="CHEBI:18420"/>
    </cofactor>
</comment>
<evidence type="ECO:0000259" key="9">
    <source>
        <dbReference type="Pfam" id="PF12804"/>
    </source>
</evidence>
<organism evidence="10 11">
    <name type="scientific">Ilyomonas limi</name>
    <dbReference type="NCBI Taxonomy" id="2575867"/>
    <lineage>
        <taxon>Bacteria</taxon>
        <taxon>Pseudomonadati</taxon>
        <taxon>Bacteroidota</taxon>
        <taxon>Chitinophagia</taxon>
        <taxon>Chitinophagales</taxon>
        <taxon>Chitinophagaceae</taxon>
        <taxon>Ilyomonas</taxon>
    </lineage>
</organism>
<evidence type="ECO:0000256" key="2">
    <source>
        <dbReference type="ARBA" id="ARBA00022679"/>
    </source>
</evidence>
<dbReference type="GO" id="GO:0005737">
    <property type="term" value="C:cytoplasm"/>
    <property type="evidence" value="ECO:0007669"/>
    <property type="project" value="UniProtKB-SubCell"/>
</dbReference>
<dbReference type="GO" id="GO:0046872">
    <property type="term" value="F:metal ion binding"/>
    <property type="evidence" value="ECO:0007669"/>
    <property type="project" value="UniProtKB-KW"/>
</dbReference>
<dbReference type="RefSeq" id="WP_137259913.1">
    <property type="nucleotide sequence ID" value="NZ_SZQL01000001.1"/>
</dbReference>
<evidence type="ECO:0000256" key="6">
    <source>
        <dbReference type="ARBA" id="ARBA00023134"/>
    </source>
</evidence>
<evidence type="ECO:0000256" key="7">
    <source>
        <dbReference type="ARBA" id="ARBA00023150"/>
    </source>
</evidence>
<dbReference type="PANTHER" id="PTHR19136">
    <property type="entry name" value="MOLYBDENUM COFACTOR GUANYLYLTRANSFERASE"/>
    <property type="match status" value="1"/>
</dbReference>
<dbReference type="SUPFAM" id="SSF53448">
    <property type="entry name" value="Nucleotide-diphospho-sugar transferases"/>
    <property type="match status" value="1"/>
</dbReference>
<gene>
    <name evidence="8" type="primary">mobA</name>
    <name evidence="10" type="ORF">FC093_01215</name>
</gene>
<keyword evidence="6 8" id="KW-0342">GTP-binding</keyword>
<comment type="caution">
    <text evidence="8">Lacks conserved residue(s) required for the propagation of feature annotation.</text>
</comment>
<comment type="catalytic activity">
    <reaction evidence="8">
        <text>Mo-molybdopterin + GTP + H(+) = Mo-molybdopterin guanine dinucleotide + diphosphate</text>
        <dbReference type="Rhea" id="RHEA:34243"/>
        <dbReference type="ChEBI" id="CHEBI:15378"/>
        <dbReference type="ChEBI" id="CHEBI:33019"/>
        <dbReference type="ChEBI" id="CHEBI:37565"/>
        <dbReference type="ChEBI" id="CHEBI:71302"/>
        <dbReference type="ChEBI" id="CHEBI:71310"/>
        <dbReference type="EC" id="2.7.7.77"/>
    </reaction>
</comment>
<keyword evidence="5 8" id="KW-0460">Magnesium</keyword>
<protein>
    <recommendedName>
        <fullName evidence="8">Probable molybdenum cofactor guanylyltransferase</fullName>
        <shortName evidence="8">MoCo guanylyltransferase</shortName>
        <ecNumber evidence="8">2.7.7.77</ecNumber>
    </recommendedName>
    <alternativeName>
        <fullName evidence="8">GTP:molybdopterin guanylyltransferase</fullName>
    </alternativeName>
    <alternativeName>
        <fullName evidence="8">Mo-MPT guanylyltransferase</fullName>
    </alternativeName>
    <alternativeName>
        <fullName evidence="8">Molybdopterin guanylyltransferase</fullName>
    </alternativeName>
    <alternativeName>
        <fullName evidence="8">Molybdopterin-guanine dinucleotide synthase</fullName>
        <shortName evidence="8">MGD synthase</shortName>
    </alternativeName>
</protein>
<feature type="binding site" evidence="8">
    <location>
        <position position="287"/>
    </location>
    <ligand>
        <name>GTP</name>
        <dbReference type="ChEBI" id="CHEBI:37565"/>
    </ligand>
</feature>
<keyword evidence="1 8" id="KW-0963">Cytoplasm</keyword>
<comment type="subcellular location">
    <subcellularLocation>
        <location evidence="8">Cytoplasm</location>
    </subcellularLocation>
</comment>
<keyword evidence="7 8" id="KW-0501">Molybdenum cofactor biosynthesis</keyword>
<evidence type="ECO:0000256" key="4">
    <source>
        <dbReference type="ARBA" id="ARBA00022741"/>
    </source>
</evidence>
<evidence type="ECO:0000256" key="1">
    <source>
        <dbReference type="ARBA" id="ARBA00022490"/>
    </source>
</evidence>
<dbReference type="EMBL" id="SZQL01000001">
    <property type="protein sequence ID" value="TKK71673.1"/>
    <property type="molecule type" value="Genomic_DNA"/>
</dbReference>
<accession>A0A4V5UV46</accession>
<keyword evidence="2 8" id="KW-0808">Transferase</keyword>
<dbReference type="Gene3D" id="3.90.550.10">
    <property type="entry name" value="Spore Coat Polysaccharide Biosynthesis Protein SpsA, Chain A"/>
    <property type="match status" value="1"/>
</dbReference>
<dbReference type="CDD" id="cd02503">
    <property type="entry name" value="MobA"/>
    <property type="match status" value="1"/>
</dbReference>
<feature type="binding site" evidence="8">
    <location>
        <position position="287"/>
    </location>
    <ligand>
        <name>Mg(2+)</name>
        <dbReference type="ChEBI" id="CHEBI:18420"/>
    </ligand>
</feature>
<comment type="caution">
    <text evidence="10">The sequence shown here is derived from an EMBL/GenBank/DDBJ whole genome shotgun (WGS) entry which is preliminary data.</text>
</comment>
<feature type="domain" description="MobA-like NTP transferase" evidence="9">
    <location>
        <begin position="198"/>
        <end position="341"/>
    </location>
</feature>
<evidence type="ECO:0000256" key="8">
    <source>
        <dbReference type="HAMAP-Rule" id="MF_00316"/>
    </source>
</evidence>
<keyword evidence="4 8" id="KW-0547">Nucleotide-binding</keyword>
<keyword evidence="3 8" id="KW-0479">Metal-binding</keyword>
<dbReference type="Pfam" id="PF12804">
    <property type="entry name" value="NTP_transf_3"/>
    <property type="match status" value="1"/>
</dbReference>
<comment type="domain">
    <text evidence="8">The N-terminal domain determines nucleotide recognition and specific binding, while the C-terminal domain determines the specific binding to the target protein.</text>
</comment>
<evidence type="ECO:0000313" key="10">
    <source>
        <dbReference type="EMBL" id="TKK71673.1"/>
    </source>
</evidence>
<dbReference type="InterPro" id="IPR013482">
    <property type="entry name" value="Molybde_CF_guanTrfase"/>
</dbReference>
<dbReference type="GO" id="GO:0005525">
    <property type="term" value="F:GTP binding"/>
    <property type="evidence" value="ECO:0007669"/>
    <property type="project" value="UniProtKB-UniRule"/>
</dbReference>
<evidence type="ECO:0000256" key="5">
    <source>
        <dbReference type="ARBA" id="ARBA00022842"/>
    </source>
</evidence>
<dbReference type="HAMAP" id="MF_00316">
    <property type="entry name" value="MobA"/>
    <property type="match status" value="1"/>
</dbReference>
<keyword evidence="11" id="KW-1185">Reference proteome</keyword>
<dbReference type="PANTHER" id="PTHR19136:SF81">
    <property type="entry name" value="MOLYBDENUM COFACTOR GUANYLYLTRANSFERASE"/>
    <property type="match status" value="1"/>
</dbReference>
<evidence type="ECO:0000313" key="11">
    <source>
        <dbReference type="Proteomes" id="UP000305848"/>
    </source>
</evidence>
<dbReference type="GO" id="GO:0006777">
    <property type="term" value="P:Mo-molybdopterin cofactor biosynthetic process"/>
    <property type="evidence" value="ECO:0007669"/>
    <property type="project" value="UniProtKB-KW"/>
</dbReference>
<comment type="similarity">
    <text evidence="8">Belongs to the MobA family.</text>
</comment>
<comment type="function">
    <text evidence="8">Transfers a GMP moiety from GTP to Mo-molybdopterin (Mo-MPT) cofactor (Moco or molybdenum cofactor) to form Mo-molybdopterin guanine dinucleotide (Mo-MGD) cofactor.</text>
</comment>